<protein>
    <submittedName>
        <fullName evidence="2">Uncharacterized protein</fullName>
    </submittedName>
</protein>
<evidence type="ECO:0000256" key="1">
    <source>
        <dbReference type="SAM" id="Phobius"/>
    </source>
</evidence>
<organism evidence="2">
    <name type="scientific">viral metagenome</name>
    <dbReference type="NCBI Taxonomy" id="1070528"/>
    <lineage>
        <taxon>unclassified sequences</taxon>
        <taxon>metagenomes</taxon>
        <taxon>organismal metagenomes</taxon>
    </lineage>
</organism>
<accession>A0A6C0KDW1</accession>
<feature type="transmembrane region" description="Helical" evidence="1">
    <location>
        <begin position="58"/>
        <end position="77"/>
    </location>
</feature>
<keyword evidence="1" id="KW-0472">Membrane</keyword>
<dbReference type="AlphaFoldDB" id="A0A6C0KDW1"/>
<sequence>MVHFSLNSEEIESRDVQRAFEGDNRETKLYLLTLVATFISVVAVGLMVRALVPITAPVALYASLLFGVAIGASFLHARFFGKRYPLQENNLRGLVLRARASTNPATLLTPTTTIGVESSKYLASIKDNLEVSILPERAHAFPTTGDLPSVPSVDFGVDCESEDCMDMGRKWLDLVNGRSPPDTNFAVQVQAPETFPSFAAVAVVKSPTELNNKMNELRQRYTSETYVLVLFAESISEAKYGALTFHSYRPIGDGDV</sequence>
<keyword evidence="1" id="KW-1133">Transmembrane helix</keyword>
<keyword evidence="1" id="KW-0812">Transmembrane</keyword>
<evidence type="ECO:0000313" key="2">
    <source>
        <dbReference type="EMBL" id="QHU15316.1"/>
    </source>
</evidence>
<feature type="transmembrane region" description="Helical" evidence="1">
    <location>
        <begin position="29"/>
        <end position="52"/>
    </location>
</feature>
<reference evidence="2" key="1">
    <citation type="journal article" date="2020" name="Nature">
        <title>Giant virus diversity and host interactions through global metagenomics.</title>
        <authorList>
            <person name="Schulz F."/>
            <person name="Roux S."/>
            <person name="Paez-Espino D."/>
            <person name="Jungbluth S."/>
            <person name="Walsh D.A."/>
            <person name="Denef V.J."/>
            <person name="McMahon K.D."/>
            <person name="Konstantinidis K.T."/>
            <person name="Eloe-Fadrosh E.A."/>
            <person name="Kyrpides N.C."/>
            <person name="Woyke T."/>
        </authorList>
    </citation>
    <scope>NUCLEOTIDE SEQUENCE</scope>
    <source>
        <strain evidence="2">GVMAG-S-1103017-68</strain>
    </source>
</reference>
<name>A0A6C0KDW1_9ZZZZ</name>
<proteinExistence type="predicted"/>
<dbReference type="EMBL" id="MN740855">
    <property type="protein sequence ID" value="QHU15316.1"/>
    <property type="molecule type" value="Genomic_DNA"/>
</dbReference>